<keyword evidence="5 6" id="KW-0472">Membrane</keyword>
<feature type="transmembrane region" description="Helical" evidence="6">
    <location>
        <begin position="15"/>
        <end position="34"/>
    </location>
</feature>
<accession>A0A545T0G3</accession>
<keyword evidence="3 6" id="KW-0812">Transmembrane</keyword>
<evidence type="ECO:0000256" key="4">
    <source>
        <dbReference type="ARBA" id="ARBA00022989"/>
    </source>
</evidence>
<dbReference type="CDD" id="cd06662">
    <property type="entry name" value="SURF1"/>
    <property type="match status" value="1"/>
</dbReference>
<evidence type="ECO:0000313" key="7">
    <source>
        <dbReference type="EMBL" id="TQV70714.1"/>
    </source>
</evidence>
<keyword evidence="8" id="KW-1185">Reference proteome</keyword>
<dbReference type="EMBL" id="VHSG01000023">
    <property type="protein sequence ID" value="TQV70714.1"/>
    <property type="molecule type" value="Genomic_DNA"/>
</dbReference>
<keyword evidence="4 6" id="KW-1133">Transmembrane helix</keyword>
<dbReference type="RefSeq" id="WP_142928815.1">
    <property type="nucleotide sequence ID" value="NZ_ML660101.1"/>
</dbReference>
<evidence type="ECO:0000256" key="5">
    <source>
        <dbReference type="ARBA" id="ARBA00023136"/>
    </source>
</evidence>
<evidence type="ECO:0000256" key="1">
    <source>
        <dbReference type="ARBA" id="ARBA00004370"/>
    </source>
</evidence>
<protein>
    <recommendedName>
        <fullName evidence="6">SURF1-like protein</fullName>
    </recommendedName>
</protein>
<dbReference type="PROSITE" id="PS50895">
    <property type="entry name" value="SURF1"/>
    <property type="match status" value="1"/>
</dbReference>
<dbReference type="GO" id="GO:0005886">
    <property type="term" value="C:plasma membrane"/>
    <property type="evidence" value="ECO:0007669"/>
    <property type="project" value="UniProtKB-SubCell"/>
</dbReference>
<comment type="caution">
    <text evidence="7">The sequence shown here is derived from an EMBL/GenBank/DDBJ whole genome shotgun (WGS) entry which is preliminary data.</text>
</comment>
<dbReference type="Proteomes" id="UP000319732">
    <property type="component" value="Unassembled WGS sequence"/>
</dbReference>
<evidence type="ECO:0000256" key="2">
    <source>
        <dbReference type="ARBA" id="ARBA00007165"/>
    </source>
</evidence>
<comment type="subcellular location">
    <subcellularLocation>
        <location evidence="6">Cell membrane</location>
        <topology evidence="6">Multi-pass membrane protein</topology>
    </subcellularLocation>
    <subcellularLocation>
        <location evidence="1">Membrane</location>
    </subcellularLocation>
</comment>
<organism evidence="7 8">
    <name type="scientific">Exilibacterium tricleocarpae</name>
    <dbReference type="NCBI Taxonomy" id="2591008"/>
    <lineage>
        <taxon>Bacteria</taxon>
        <taxon>Pseudomonadati</taxon>
        <taxon>Pseudomonadota</taxon>
        <taxon>Gammaproteobacteria</taxon>
        <taxon>Cellvibrionales</taxon>
        <taxon>Cellvibrionaceae</taxon>
        <taxon>Exilibacterium</taxon>
    </lineage>
</organism>
<dbReference type="OrthoDB" id="9789940at2"/>
<dbReference type="PANTHER" id="PTHR23427:SF2">
    <property type="entry name" value="SURFEIT LOCUS PROTEIN 1"/>
    <property type="match status" value="1"/>
</dbReference>
<evidence type="ECO:0000256" key="3">
    <source>
        <dbReference type="ARBA" id="ARBA00022692"/>
    </source>
</evidence>
<dbReference type="AlphaFoldDB" id="A0A545T0G3"/>
<sequence>MRVPGRTQFTLEFNWKITLVTVLFLPVLIGLGFWQLDRAEEKRQIIGAFEQRLNLPPVDVDTQDDAYALQSHQAVTLTGSFNQQQWFLLDNRVRRGQAGFEVLVPFYTSEGKWIIVNRGWVKANALRTDLPEVEFPAGEVTIRGRLRLVQGDLVLSDDVAEGDGWPRIVQTERVLILNRLLEDFDHTLWRFSVRIDADDPAALEAGWPLINTSPAKHIGYAVQWFALAAALLVLLVFANTNLWAVLSSRGGKTTADQA</sequence>
<gene>
    <name evidence="7" type="ORF">FKG94_20505</name>
</gene>
<name>A0A545T0G3_9GAMM</name>
<proteinExistence type="inferred from homology"/>
<keyword evidence="6" id="KW-1003">Cell membrane</keyword>
<dbReference type="Pfam" id="PF02104">
    <property type="entry name" value="SURF1"/>
    <property type="match status" value="1"/>
</dbReference>
<dbReference type="InterPro" id="IPR002994">
    <property type="entry name" value="Surf1/Shy1"/>
</dbReference>
<feature type="transmembrane region" description="Helical" evidence="6">
    <location>
        <begin position="218"/>
        <end position="238"/>
    </location>
</feature>
<evidence type="ECO:0000256" key="6">
    <source>
        <dbReference type="RuleBase" id="RU363076"/>
    </source>
</evidence>
<reference evidence="7 8" key="1">
    <citation type="submission" date="2019-06" db="EMBL/GenBank/DDBJ databases">
        <title>Whole genome sequence for Cellvibrionaceae sp. R142.</title>
        <authorList>
            <person name="Wang G."/>
        </authorList>
    </citation>
    <scope>NUCLEOTIDE SEQUENCE [LARGE SCALE GENOMIC DNA]</scope>
    <source>
        <strain evidence="7 8">R142</strain>
    </source>
</reference>
<evidence type="ECO:0000313" key="8">
    <source>
        <dbReference type="Proteomes" id="UP000319732"/>
    </source>
</evidence>
<dbReference type="InterPro" id="IPR045214">
    <property type="entry name" value="Surf1/Surf4"/>
</dbReference>
<comment type="similarity">
    <text evidence="2 6">Belongs to the SURF1 family.</text>
</comment>
<dbReference type="PANTHER" id="PTHR23427">
    <property type="entry name" value="SURFEIT LOCUS PROTEIN"/>
    <property type="match status" value="1"/>
</dbReference>